<keyword evidence="1" id="KW-0812">Transmembrane</keyword>
<dbReference type="EMBL" id="AP017928">
    <property type="protein sequence ID" value="BBA35447.1"/>
    <property type="molecule type" value="Genomic_DNA"/>
</dbReference>
<evidence type="ECO:0000256" key="1">
    <source>
        <dbReference type="SAM" id="Phobius"/>
    </source>
</evidence>
<evidence type="ECO:0000313" key="3">
    <source>
        <dbReference type="Proteomes" id="UP000266313"/>
    </source>
</evidence>
<evidence type="ECO:0000313" key="2">
    <source>
        <dbReference type="EMBL" id="BBA35447.1"/>
    </source>
</evidence>
<name>A0A250KV05_9GAMM</name>
<reference evidence="2 3" key="1">
    <citation type="submission" date="2016-12" db="EMBL/GenBank/DDBJ databases">
        <title>Genome sequencing of Methylocaldum marinum.</title>
        <authorList>
            <person name="Takeuchi M."/>
            <person name="Kamagata Y."/>
            <person name="Hiraoka S."/>
            <person name="Oshima K."/>
            <person name="Hattori M."/>
            <person name="Iwasaki W."/>
        </authorList>
    </citation>
    <scope>NUCLEOTIDE SEQUENCE [LARGE SCALE GENOMIC DNA]</scope>
    <source>
        <strain evidence="2 3">S8</strain>
    </source>
</reference>
<protein>
    <submittedName>
        <fullName evidence="2">Uncharacterized protein</fullName>
    </submittedName>
</protein>
<gene>
    <name evidence="2" type="ORF">sS8_3510</name>
</gene>
<dbReference type="Proteomes" id="UP000266313">
    <property type="component" value="Chromosome"/>
</dbReference>
<sequence>MERIEKQIVEAGYPRPCHWDSGGIRIGFYAFAIAFRKIQRHHAYNRIIDVDLVRRFATRADRTRAWCFILIMHLLMMVLLIGGLVFR</sequence>
<feature type="transmembrane region" description="Helical" evidence="1">
    <location>
        <begin position="65"/>
        <end position="86"/>
    </location>
</feature>
<keyword evidence="1" id="KW-0472">Membrane</keyword>
<proteinExistence type="predicted"/>
<keyword evidence="1" id="KW-1133">Transmembrane helix</keyword>
<keyword evidence="3" id="KW-1185">Reference proteome</keyword>
<organism evidence="2 3">
    <name type="scientific">Methylocaldum marinum</name>
    <dbReference type="NCBI Taxonomy" id="1432792"/>
    <lineage>
        <taxon>Bacteria</taxon>
        <taxon>Pseudomonadati</taxon>
        <taxon>Pseudomonadota</taxon>
        <taxon>Gammaproteobacteria</taxon>
        <taxon>Methylococcales</taxon>
        <taxon>Methylococcaceae</taxon>
        <taxon>Methylocaldum</taxon>
    </lineage>
</organism>
<dbReference type="AlphaFoldDB" id="A0A250KV05"/>
<dbReference type="KEGG" id="mmai:sS8_3510"/>
<accession>A0A250KV05</accession>